<dbReference type="InterPro" id="IPR036390">
    <property type="entry name" value="WH_DNA-bd_sf"/>
</dbReference>
<dbReference type="PANTHER" id="PTHR33154:SF28">
    <property type="entry name" value="HTH-TYPE TRANSCRIPTIONAL REGULATOR YGAV-RELATED"/>
    <property type="match status" value="1"/>
</dbReference>
<dbReference type="AlphaFoldDB" id="A0A975G0M5"/>
<dbReference type="KEGG" id="caul:KCG34_02275"/>
<dbReference type="Pfam" id="PF01022">
    <property type="entry name" value="HTH_5"/>
    <property type="match status" value="1"/>
</dbReference>
<evidence type="ECO:0000256" key="3">
    <source>
        <dbReference type="ARBA" id="ARBA00023163"/>
    </source>
</evidence>
<dbReference type="EMBL" id="CP073078">
    <property type="protein sequence ID" value="QUD88735.1"/>
    <property type="molecule type" value="Genomic_DNA"/>
</dbReference>
<proteinExistence type="predicted"/>
<evidence type="ECO:0000256" key="2">
    <source>
        <dbReference type="ARBA" id="ARBA00023125"/>
    </source>
</evidence>
<dbReference type="PRINTS" id="PR00778">
    <property type="entry name" value="HTHARSR"/>
</dbReference>
<evidence type="ECO:0000313" key="6">
    <source>
        <dbReference type="Proteomes" id="UP000676409"/>
    </source>
</evidence>
<dbReference type="PROSITE" id="PS50987">
    <property type="entry name" value="HTH_ARSR_2"/>
    <property type="match status" value="1"/>
</dbReference>
<dbReference type="InterPro" id="IPR011991">
    <property type="entry name" value="ArsR-like_HTH"/>
</dbReference>
<evidence type="ECO:0000259" key="4">
    <source>
        <dbReference type="PROSITE" id="PS50987"/>
    </source>
</evidence>
<keyword evidence="2" id="KW-0238">DNA-binding</keyword>
<dbReference type="GO" id="GO:0003700">
    <property type="term" value="F:DNA-binding transcription factor activity"/>
    <property type="evidence" value="ECO:0007669"/>
    <property type="project" value="InterPro"/>
</dbReference>
<organism evidence="5 6">
    <name type="scientific">Phenylobacterium montanum</name>
    <dbReference type="NCBI Taxonomy" id="2823693"/>
    <lineage>
        <taxon>Bacteria</taxon>
        <taxon>Pseudomonadati</taxon>
        <taxon>Pseudomonadota</taxon>
        <taxon>Alphaproteobacteria</taxon>
        <taxon>Caulobacterales</taxon>
        <taxon>Caulobacteraceae</taxon>
        <taxon>Phenylobacterium</taxon>
    </lineage>
</organism>
<dbReference type="SMART" id="SM00418">
    <property type="entry name" value="HTH_ARSR"/>
    <property type="match status" value="1"/>
</dbReference>
<evidence type="ECO:0000256" key="1">
    <source>
        <dbReference type="ARBA" id="ARBA00023015"/>
    </source>
</evidence>
<dbReference type="SUPFAM" id="SSF46785">
    <property type="entry name" value="Winged helix' DNA-binding domain"/>
    <property type="match status" value="1"/>
</dbReference>
<dbReference type="InterPro" id="IPR001845">
    <property type="entry name" value="HTH_ArsR_DNA-bd_dom"/>
</dbReference>
<dbReference type="PANTHER" id="PTHR33154">
    <property type="entry name" value="TRANSCRIPTIONAL REGULATOR, ARSR FAMILY"/>
    <property type="match status" value="1"/>
</dbReference>
<dbReference type="InterPro" id="IPR051081">
    <property type="entry name" value="HTH_MetalResp_TranReg"/>
</dbReference>
<sequence length="123" mass="13097">MPPIVPSPTLRSPAPDVTPEEVAALAARAASAARLMKLLASEQRLLLLCRLFEGEASVGELAQRAGLAQSAASQHLAKMRAEGLVATRREAQTIFYRLVDPGAFRVLETLCAVFHAPTAPPAR</sequence>
<name>A0A975G0M5_9CAUL</name>
<protein>
    <submittedName>
        <fullName evidence="5">Winged helix-turn-helix transcriptional regulator</fullName>
    </submittedName>
</protein>
<feature type="domain" description="HTH arsR-type" evidence="4">
    <location>
        <begin position="25"/>
        <end position="118"/>
    </location>
</feature>
<dbReference type="Gene3D" id="1.10.10.10">
    <property type="entry name" value="Winged helix-like DNA-binding domain superfamily/Winged helix DNA-binding domain"/>
    <property type="match status" value="1"/>
</dbReference>
<dbReference type="NCBIfam" id="NF033788">
    <property type="entry name" value="HTH_metalloreg"/>
    <property type="match status" value="1"/>
</dbReference>
<dbReference type="Proteomes" id="UP000676409">
    <property type="component" value="Chromosome"/>
</dbReference>
<accession>A0A975G0M5</accession>
<dbReference type="CDD" id="cd00090">
    <property type="entry name" value="HTH_ARSR"/>
    <property type="match status" value="1"/>
</dbReference>
<keyword evidence="3" id="KW-0804">Transcription</keyword>
<keyword evidence="1" id="KW-0805">Transcription regulation</keyword>
<keyword evidence="6" id="KW-1185">Reference proteome</keyword>
<gene>
    <name evidence="5" type="ORF">KCG34_02275</name>
</gene>
<reference evidence="5" key="1">
    <citation type="submission" date="2021-04" db="EMBL/GenBank/DDBJ databases">
        <title>The complete genome sequence of Caulobacter sp. S6.</title>
        <authorList>
            <person name="Tang Y."/>
            <person name="Ouyang W."/>
            <person name="Liu Q."/>
            <person name="Huang B."/>
            <person name="Guo Z."/>
            <person name="Lei P."/>
        </authorList>
    </citation>
    <scope>NUCLEOTIDE SEQUENCE</scope>
    <source>
        <strain evidence="5">S6</strain>
    </source>
</reference>
<dbReference type="RefSeq" id="WP_211938785.1">
    <property type="nucleotide sequence ID" value="NZ_CP073078.1"/>
</dbReference>
<dbReference type="InterPro" id="IPR036388">
    <property type="entry name" value="WH-like_DNA-bd_sf"/>
</dbReference>
<dbReference type="GO" id="GO:0003677">
    <property type="term" value="F:DNA binding"/>
    <property type="evidence" value="ECO:0007669"/>
    <property type="project" value="UniProtKB-KW"/>
</dbReference>
<evidence type="ECO:0000313" key="5">
    <source>
        <dbReference type="EMBL" id="QUD88735.1"/>
    </source>
</evidence>